<name>A0A1I3XYC8_9HYPH</name>
<dbReference type="Proteomes" id="UP000323300">
    <property type="component" value="Unassembled WGS sequence"/>
</dbReference>
<keyword evidence="1" id="KW-0812">Transmembrane</keyword>
<dbReference type="EMBL" id="FOSL01000004">
    <property type="protein sequence ID" value="SFK24061.1"/>
    <property type="molecule type" value="Genomic_DNA"/>
</dbReference>
<keyword evidence="1" id="KW-0472">Membrane</keyword>
<organism evidence="2 3">
    <name type="scientific">Neomesorhizobium albiziae</name>
    <dbReference type="NCBI Taxonomy" id="335020"/>
    <lineage>
        <taxon>Bacteria</taxon>
        <taxon>Pseudomonadati</taxon>
        <taxon>Pseudomonadota</taxon>
        <taxon>Alphaproteobacteria</taxon>
        <taxon>Hyphomicrobiales</taxon>
        <taxon>Phyllobacteriaceae</taxon>
        <taxon>Neomesorhizobium</taxon>
    </lineage>
</organism>
<keyword evidence="1" id="KW-1133">Transmembrane helix</keyword>
<feature type="transmembrane region" description="Helical" evidence="1">
    <location>
        <begin position="12"/>
        <end position="30"/>
    </location>
</feature>
<evidence type="ECO:0000313" key="2">
    <source>
        <dbReference type="EMBL" id="SFK24061.1"/>
    </source>
</evidence>
<gene>
    <name evidence="2" type="ORF">SAMN04488498_10417</name>
</gene>
<sequence>MALTVDRSNLACGAIFIGFGLFFGTQSLGLDLGTATDMGSGYFPLILACVLIMLGAVVVGLSLRTKSEPVGAIAWRGMLLILPAPSCSD</sequence>
<reference evidence="2 3" key="1">
    <citation type="submission" date="2016-10" db="EMBL/GenBank/DDBJ databases">
        <authorList>
            <person name="Varghese N."/>
            <person name="Submissions S."/>
        </authorList>
    </citation>
    <scope>NUCLEOTIDE SEQUENCE [LARGE SCALE GENOMIC DNA]</scope>
    <source>
        <strain evidence="2 3">DSM 21822</strain>
    </source>
</reference>
<accession>A0A1I3XYC8</accession>
<proteinExistence type="predicted"/>
<dbReference type="AlphaFoldDB" id="A0A1I3XYC8"/>
<keyword evidence="3" id="KW-1185">Reference proteome</keyword>
<evidence type="ECO:0000256" key="1">
    <source>
        <dbReference type="SAM" id="Phobius"/>
    </source>
</evidence>
<evidence type="ECO:0000313" key="3">
    <source>
        <dbReference type="Proteomes" id="UP000323300"/>
    </source>
</evidence>
<evidence type="ECO:0008006" key="4">
    <source>
        <dbReference type="Google" id="ProtNLM"/>
    </source>
</evidence>
<protein>
    <recommendedName>
        <fullName evidence="4">Tripartite tricarboxylate transporter TctB family protein</fullName>
    </recommendedName>
</protein>
<feature type="transmembrane region" description="Helical" evidence="1">
    <location>
        <begin position="42"/>
        <end position="63"/>
    </location>
</feature>